<evidence type="ECO:0000313" key="11">
    <source>
        <dbReference type="Proteomes" id="UP000007264"/>
    </source>
</evidence>
<feature type="region of interest" description="Disordered" evidence="9">
    <location>
        <begin position="435"/>
        <end position="482"/>
    </location>
</feature>
<name>I0YML4_COCSC</name>
<evidence type="ECO:0000256" key="6">
    <source>
        <dbReference type="ARBA" id="ARBA00022759"/>
    </source>
</evidence>
<dbReference type="AlphaFoldDB" id="I0YML4"/>
<accession>I0YML4</accession>
<comment type="cofactor">
    <cofactor evidence="1">
        <name>Zn(2+)</name>
        <dbReference type="ChEBI" id="CHEBI:29105"/>
    </cofactor>
</comment>
<proteinExistence type="inferred from homology"/>
<keyword evidence="8" id="KW-0862">Zinc</keyword>
<dbReference type="SUPFAM" id="SSF56281">
    <property type="entry name" value="Metallo-hydrolase/oxidoreductase"/>
    <property type="match status" value="1"/>
</dbReference>
<dbReference type="PANTHER" id="PTHR46018">
    <property type="entry name" value="ZINC PHOSPHODIESTERASE ELAC PROTEIN 1"/>
    <property type="match status" value="1"/>
</dbReference>
<evidence type="ECO:0000256" key="2">
    <source>
        <dbReference type="ARBA" id="ARBA00011738"/>
    </source>
</evidence>
<dbReference type="GO" id="GO:0042781">
    <property type="term" value="F:3'-tRNA processing endoribonuclease activity"/>
    <property type="evidence" value="ECO:0007669"/>
    <property type="project" value="TreeGrafter"/>
</dbReference>
<reference evidence="10 11" key="1">
    <citation type="journal article" date="2012" name="Genome Biol.">
        <title>The genome of the polar eukaryotic microalga coccomyxa subellipsoidea reveals traits of cold adaptation.</title>
        <authorList>
            <person name="Blanc G."/>
            <person name="Agarkova I."/>
            <person name="Grimwood J."/>
            <person name="Kuo A."/>
            <person name="Brueggeman A."/>
            <person name="Dunigan D."/>
            <person name="Gurnon J."/>
            <person name="Ladunga I."/>
            <person name="Lindquist E."/>
            <person name="Lucas S."/>
            <person name="Pangilinan J."/>
            <person name="Proschold T."/>
            <person name="Salamov A."/>
            <person name="Schmutz J."/>
            <person name="Weeks D."/>
            <person name="Yamada T."/>
            <person name="Claverie J.M."/>
            <person name="Grigoriev I."/>
            <person name="Van Etten J."/>
            <person name="Lomsadze A."/>
            <person name="Borodovsky M."/>
        </authorList>
    </citation>
    <scope>NUCLEOTIDE SEQUENCE [LARGE SCALE GENOMIC DNA]</scope>
    <source>
        <strain evidence="10 11">C-169</strain>
    </source>
</reference>
<evidence type="ECO:0000256" key="8">
    <source>
        <dbReference type="ARBA" id="ARBA00022833"/>
    </source>
</evidence>
<dbReference type="KEGG" id="csl:COCSUDRAFT_67729"/>
<organism evidence="10 11">
    <name type="scientific">Coccomyxa subellipsoidea (strain C-169)</name>
    <name type="common">Green microalga</name>
    <dbReference type="NCBI Taxonomy" id="574566"/>
    <lineage>
        <taxon>Eukaryota</taxon>
        <taxon>Viridiplantae</taxon>
        <taxon>Chlorophyta</taxon>
        <taxon>core chlorophytes</taxon>
        <taxon>Trebouxiophyceae</taxon>
        <taxon>Trebouxiophyceae incertae sedis</taxon>
        <taxon>Coccomyxaceae</taxon>
        <taxon>Coccomyxa</taxon>
        <taxon>Coccomyxa subellipsoidea</taxon>
    </lineage>
</organism>
<keyword evidence="7" id="KW-0378">Hydrolase</keyword>
<gene>
    <name evidence="10" type="ORF">COCSUDRAFT_67729</name>
</gene>
<keyword evidence="3" id="KW-0819">tRNA processing</keyword>
<comment type="caution">
    <text evidence="10">The sequence shown here is derived from an EMBL/GenBank/DDBJ whole genome shotgun (WGS) entry which is preliminary data.</text>
</comment>
<dbReference type="RefSeq" id="XP_005644177.1">
    <property type="nucleotide sequence ID" value="XM_005644120.1"/>
</dbReference>
<dbReference type="eggNOG" id="KOG2121">
    <property type="taxonomic scope" value="Eukaryota"/>
</dbReference>
<dbReference type="HAMAP" id="MF_01818">
    <property type="entry name" value="RNase_Z_BN"/>
    <property type="match status" value="1"/>
</dbReference>
<evidence type="ECO:0000256" key="9">
    <source>
        <dbReference type="SAM" id="MobiDB-lite"/>
    </source>
</evidence>
<evidence type="ECO:0000313" key="10">
    <source>
        <dbReference type="EMBL" id="EIE19633.1"/>
    </source>
</evidence>
<sequence>MSLAGLGPSRGRKPGRGRLPPQAAVLEQQQKLAQRQETERAAVRELDPSSEEAVANTSDMQLVFFGTAAQRPTKARSSRAVALRKGKSNWLFDCGEDTQRQLLKQALVRPGKIDRVFVTRASGDSAFGLPGMHQHFLSVTCMMCICSAAREVGMDTSDLPLHIYGPPGLAEYLRTFLTVSDTYIVMPVVVHEFVTSPVPEEEMDRPEQLEHRCCLFRMREERVIIIRMPPEGYYDGQIMQLTKRHQQRRKKRKGSDERAVLVEQRLPDPGDPSRSDVAPEEMTWTVRCDENFTVCAAPLSQRPQSFGYVVRESDRRVSDHVAAGTLNVAACEELGVRPGRDYSRVKAGESVLSRSGEIIRPEQVVGPTIVGRSVAILGEAVASTTRQWATGCDLLVHPAISQVRMDEGGSCAEGAGVLASQVDVRHLVLTGFPEAQASDSSSSDQSSSNGAAAATPAFDRQSGAPGAERQMGQRHANAALGRQRLGTFKDTFAEKCVEAAAQKYGSDAVSAARDLMVLSVERRWGPQ</sequence>
<feature type="compositionally biased region" description="Basic and acidic residues" evidence="9">
    <location>
        <begin position="34"/>
        <end position="47"/>
    </location>
</feature>
<keyword evidence="5" id="KW-0479">Metal-binding</keyword>
<dbReference type="OrthoDB" id="527344at2759"/>
<protein>
    <recommendedName>
        <fullName evidence="12">Metallo-beta-lactamase domain-containing protein</fullName>
    </recommendedName>
</protein>
<dbReference type="STRING" id="574566.I0YML4"/>
<dbReference type="GO" id="GO:0046872">
    <property type="term" value="F:metal ion binding"/>
    <property type="evidence" value="ECO:0007669"/>
    <property type="project" value="UniProtKB-KW"/>
</dbReference>
<evidence type="ECO:0000256" key="1">
    <source>
        <dbReference type="ARBA" id="ARBA00001947"/>
    </source>
</evidence>
<dbReference type="Gene3D" id="3.60.15.10">
    <property type="entry name" value="Ribonuclease Z/Hydroxyacylglutathione hydrolase-like"/>
    <property type="match status" value="1"/>
</dbReference>
<feature type="region of interest" description="Disordered" evidence="9">
    <location>
        <begin position="1"/>
        <end position="54"/>
    </location>
</feature>
<keyword evidence="6" id="KW-0255">Endonuclease</keyword>
<dbReference type="EMBL" id="AGSI01000018">
    <property type="protein sequence ID" value="EIE19633.1"/>
    <property type="molecule type" value="Genomic_DNA"/>
</dbReference>
<dbReference type="PANTHER" id="PTHR46018:SF2">
    <property type="entry name" value="ZINC PHOSPHODIESTERASE ELAC PROTEIN 1"/>
    <property type="match status" value="1"/>
</dbReference>
<feature type="compositionally biased region" description="Basic and acidic residues" evidence="9">
    <location>
        <begin position="254"/>
        <end position="274"/>
    </location>
</feature>
<dbReference type="Proteomes" id="UP000007264">
    <property type="component" value="Unassembled WGS sequence"/>
</dbReference>
<feature type="compositionally biased region" description="Basic residues" evidence="9">
    <location>
        <begin position="244"/>
        <end position="253"/>
    </location>
</feature>
<evidence type="ECO:0000256" key="4">
    <source>
        <dbReference type="ARBA" id="ARBA00022722"/>
    </source>
</evidence>
<evidence type="ECO:0000256" key="3">
    <source>
        <dbReference type="ARBA" id="ARBA00022694"/>
    </source>
</evidence>
<dbReference type="InterPro" id="IPR036866">
    <property type="entry name" value="RibonucZ/Hydroxyglut_hydro"/>
</dbReference>
<feature type="compositionally biased region" description="Low complexity" evidence="9">
    <location>
        <begin position="435"/>
        <end position="454"/>
    </location>
</feature>
<evidence type="ECO:0000256" key="5">
    <source>
        <dbReference type="ARBA" id="ARBA00022723"/>
    </source>
</evidence>
<keyword evidence="4" id="KW-0540">Nuclease</keyword>
<dbReference type="GO" id="GO:0005634">
    <property type="term" value="C:nucleus"/>
    <property type="evidence" value="ECO:0007669"/>
    <property type="project" value="TreeGrafter"/>
</dbReference>
<feature type="region of interest" description="Disordered" evidence="9">
    <location>
        <begin position="244"/>
        <end position="278"/>
    </location>
</feature>
<evidence type="ECO:0008006" key="12">
    <source>
        <dbReference type="Google" id="ProtNLM"/>
    </source>
</evidence>
<dbReference type="GeneID" id="17037605"/>
<dbReference type="InterPro" id="IPR013471">
    <property type="entry name" value="RNase_Z/BN"/>
</dbReference>
<keyword evidence="11" id="KW-1185">Reference proteome</keyword>
<comment type="subunit">
    <text evidence="2">Homodimer.</text>
</comment>
<evidence type="ECO:0000256" key="7">
    <source>
        <dbReference type="ARBA" id="ARBA00022801"/>
    </source>
</evidence>